<protein>
    <submittedName>
        <fullName evidence="1">Uncharacterized protein</fullName>
    </submittedName>
</protein>
<name>A0AA97AP41_LEPBY</name>
<gene>
    <name evidence="1" type="ORF">Q2T42_22505</name>
</gene>
<reference evidence="1" key="2">
    <citation type="submission" date="2023-07" db="EMBL/GenBank/DDBJ databases">
        <authorList>
            <person name="Bai X.-H."/>
            <person name="Wang H.-H."/>
            <person name="Wang J."/>
            <person name="Ma M.-Y."/>
            <person name="Hu H.-H."/>
            <person name="Song Z.-L."/>
            <person name="Ma H.-G."/>
            <person name="Fan Y."/>
            <person name="Du C.-Y."/>
            <person name="Xu J.-C."/>
        </authorList>
    </citation>
    <scope>NUCLEOTIDE SEQUENCE</scope>
    <source>
        <strain evidence="1">CZ1</strain>
    </source>
</reference>
<dbReference type="EMBL" id="CP130144">
    <property type="protein sequence ID" value="WNZ44574.1"/>
    <property type="molecule type" value="Genomic_DNA"/>
</dbReference>
<dbReference type="AlphaFoldDB" id="A0AA97AP41"/>
<dbReference type="RefSeq" id="WP_316426613.1">
    <property type="nucleotide sequence ID" value="NZ_CP130144.1"/>
</dbReference>
<organism evidence="1">
    <name type="scientific">Leptolyngbya boryana CZ1</name>
    <dbReference type="NCBI Taxonomy" id="3060204"/>
    <lineage>
        <taxon>Bacteria</taxon>
        <taxon>Bacillati</taxon>
        <taxon>Cyanobacteriota</taxon>
        <taxon>Cyanophyceae</taxon>
        <taxon>Leptolyngbyales</taxon>
        <taxon>Leptolyngbyaceae</taxon>
        <taxon>Leptolyngbya group</taxon>
        <taxon>Leptolyngbya</taxon>
    </lineage>
</organism>
<reference evidence="1" key="1">
    <citation type="journal article" date="2023" name="Plants (Basel)">
        <title>Genomic Analysis of Leptolyngbya boryana CZ1 Reveals Efficient Carbon Fixation Modules.</title>
        <authorList>
            <person name="Bai X."/>
            <person name="Wang H."/>
            <person name="Cheng W."/>
            <person name="Wang J."/>
            <person name="Ma M."/>
            <person name="Hu H."/>
            <person name="Song Z."/>
            <person name="Ma H."/>
            <person name="Fan Y."/>
            <person name="Du C."/>
            <person name="Xu J."/>
        </authorList>
    </citation>
    <scope>NUCLEOTIDE SEQUENCE</scope>
    <source>
        <strain evidence="1">CZ1</strain>
    </source>
</reference>
<evidence type="ECO:0000313" key="1">
    <source>
        <dbReference type="EMBL" id="WNZ44574.1"/>
    </source>
</evidence>
<dbReference type="SUPFAM" id="SSF63829">
    <property type="entry name" value="Calcium-dependent phosphotriesterase"/>
    <property type="match status" value="1"/>
</dbReference>
<dbReference type="InterPro" id="IPR011042">
    <property type="entry name" value="6-blade_b-propeller_TolB-like"/>
</dbReference>
<sequence length="261" mass="27925">MMATLSVISQKLKIYTPQNITVRQGDLIVPLLDGQLLRVTPQGESSAIANFMKDESGVPFGMTAQGNDVIATVSGFLPQHYLMRVKPDGKVETIVDLSPQSGSYGAPFGVTVFRDEYWVTVSTDVIESTSELIRVSPKGEIRTIANLTEFKNPFGLVVQGDSVVVAQSSGHLVRVSEKGAVKAIVDLQEAGFGLPFNVAIWRDQIVATTNAGLVVAVDQAGKVSTVADVKTAKYQIPSGIVAFEKDLIVTTNGGFLLRLSV</sequence>
<proteinExistence type="predicted"/>
<dbReference type="Gene3D" id="2.120.10.30">
    <property type="entry name" value="TolB, C-terminal domain"/>
    <property type="match status" value="1"/>
</dbReference>
<accession>A0AA97AP41</accession>